<proteinExistence type="inferred from homology"/>
<evidence type="ECO:0000256" key="7">
    <source>
        <dbReference type="SAM" id="Coils"/>
    </source>
</evidence>
<evidence type="ECO:0000256" key="6">
    <source>
        <dbReference type="PROSITE-ProRule" id="PRU10137"/>
    </source>
</evidence>
<evidence type="ECO:0000256" key="1">
    <source>
        <dbReference type="ARBA" id="ARBA00009913"/>
    </source>
</evidence>
<dbReference type="OrthoDB" id="9797501at2"/>
<dbReference type="PATRIC" id="fig|1158607.3.peg.5190"/>
<evidence type="ECO:0000256" key="5">
    <source>
        <dbReference type="PIRSR" id="PIRSR606118-50"/>
    </source>
</evidence>
<dbReference type="SMART" id="SM00857">
    <property type="entry name" value="Resolvase"/>
    <property type="match status" value="1"/>
</dbReference>
<dbReference type="InterPro" id="IPR050639">
    <property type="entry name" value="SSR_resolvase"/>
</dbReference>
<evidence type="ECO:0000259" key="9">
    <source>
        <dbReference type="PROSITE" id="PS51736"/>
    </source>
</evidence>
<feature type="coiled-coil region" evidence="7">
    <location>
        <begin position="62"/>
        <end position="119"/>
    </location>
</feature>
<accession>R2S0F0</accession>
<dbReference type="Gene3D" id="3.40.50.1390">
    <property type="entry name" value="Resolvase, N-terminal catalytic domain"/>
    <property type="match status" value="1"/>
</dbReference>
<dbReference type="RefSeq" id="WP_010760137.1">
    <property type="nucleotide sequence ID" value="NZ_ASWD01000009.1"/>
</dbReference>
<dbReference type="GO" id="GO:0015074">
    <property type="term" value="P:DNA integration"/>
    <property type="evidence" value="ECO:0007669"/>
    <property type="project" value="UniProtKB-KW"/>
</dbReference>
<dbReference type="PANTHER" id="PTHR30461:SF26">
    <property type="entry name" value="RESOLVASE HOMOLOG YNEB"/>
    <property type="match status" value="1"/>
</dbReference>
<dbReference type="eggNOG" id="COG1961">
    <property type="taxonomic scope" value="Bacteria"/>
</dbReference>
<dbReference type="GO" id="GO:0000150">
    <property type="term" value="F:DNA strand exchange activity"/>
    <property type="evidence" value="ECO:0007669"/>
    <property type="project" value="InterPro"/>
</dbReference>
<evidence type="ECO:0000313" key="10">
    <source>
        <dbReference type="EMBL" id="EOH86296.1"/>
    </source>
</evidence>
<comment type="caution">
    <text evidence="10">The sequence shown here is derived from an EMBL/GenBank/DDBJ whole genome shotgun (WGS) entry which is preliminary data.</text>
</comment>
<keyword evidence="11" id="KW-1185">Reference proteome</keyword>
<dbReference type="GO" id="GO:0003677">
    <property type="term" value="F:DNA binding"/>
    <property type="evidence" value="ECO:0007669"/>
    <property type="project" value="UniProtKB-KW"/>
</dbReference>
<dbReference type="STRING" id="160454.RV10_GL002357"/>
<evidence type="ECO:0000256" key="2">
    <source>
        <dbReference type="ARBA" id="ARBA00022908"/>
    </source>
</evidence>
<evidence type="ECO:0000256" key="4">
    <source>
        <dbReference type="ARBA" id="ARBA00023172"/>
    </source>
</evidence>
<name>R2S0F0_9ENTE</name>
<protein>
    <submittedName>
        <fullName evidence="10">Resolvase</fullName>
    </submittedName>
</protein>
<evidence type="ECO:0000256" key="8">
    <source>
        <dbReference type="SAM" id="MobiDB-lite"/>
    </source>
</evidence>
<dbReference type="HOGENOM" id="CLU_010686_8_3_9"/>
<dbReference type="InterPro" id="IPR006119">
    <property type="entry name" value="Resolv_N"/>
</dbReference>
<keyword evidence="2" id="KW-0229">DNA integration</keyword>
<dbReference type="PANTHER" id="PTHR30461">
    <property type="entry name" value="DNA-INVERTASE FROM LAMBDOID PROPHAGE"/>
    <property type="match status" value="1"/>
</dbReference>
<gene>
    <name evidence="10" type="ORF">UAU_05218</name>
</gene>
<comment type="similarity">
    <text evidence="1">Belongs to the site-specific recombinase resolvase family.</text>
</comment>
<dbReference type="Pfam" id="PF00239">
    <property type="entry name" value="Resolvase"/>
    <property type="match status" value="1"/>
</dbReference>
<evidence type="ECO:0000256" key="3">
    <source>
        <dbReference type="ARBA" id="ARBA00023125"/>
    </source>
</evidence>
<dbReference type="AlphaFoldDB" id="R2S0F0"/>
<feature type="region of interest" description="Disordered" evidence="8">
    <location>
        <begin position="186"/>
        <end position="207"/>
    </location>
</feature>
<keyword evidence="7" id="KW-0175">Coiled coil</keyword>
<dbReference type="EMBL" id="AJAQ01000054">
    <property type="protein sequence ID" value="EOH86296.1"/>
    <property type="molecule type" value="Genomic_DNA"/>
</dbReference>
<keyword evidence="4" id="KW-0233">DNA recombination</keyword>
<organism evidence="10 11">
    <name type="scientific">Enterococcus pallens ATCC BAA-351</name>
    <dbReference type="NCBI Taxonomy" id="1158607"/>
    <lineage>
        <taxon>Bacteria</taxon>
        <taxon>Bacillati</taxon>
        <taxon>Bacillota</taxon>
        <taxon>Bacilli</taxon>
        <taxon>Lactobacillales</taxon>
        <taxon>Enterococcaceae</taxon>
        <taxon>Enterococcus</taxon>
    </lineage>
</organism>
<keyword evidence="3" id="KW-0238">DNA-binding</keyword>
<dbReference type="PROSITE" id="PS51736">
    <property type="entry name" value="RECOMBINASES_3"/>
    <property type="match status" value="1"/>
</dbReference>
<sequence>MARIGYARVSSKDQNLDRQLEALSHCSKIFKDKLSGKDTNRQGLQDMMEFIREGDIVVITELKRLGRNNKELTEVMNTIQTKGATIEVLNLPTLNGIANENLRRLLNNMIIELYKYQAQEEREYILQTQAQGIKIAKANGKYKGRKRLYSENDERLQHAFDLYRSGKNDSDVSRMTGINRETFRRYRKKYGITRPSPSSSKQESSSI</sequence>
<evidence type="ECO:0000313" key="11">
    <source>
        <dbReference type="Proteomes" id="UP000013782"/>
    </source>
</evidence>
<feature type="compositionally biased region" description="Low complexity" evidence="8">
    <location>
        <begin position="196"/>
        <end position="207"/>
    </location>
</feature>
<dbReference type="PROSITE" id="PS00397">
    <property type="entry name" value="RECOMBINASES_1"/>
    <property type="match status" value="1"/>
</dbReference>
<feature type="domain" description="Resolvase/invertase-type recombinase catalytic" evidence="9">
    <location>
        <begin position="2"/>
        <end position="140"/>
    </location>
</feature>
<feature type="active site" description="O-(5'-phospho-DNA)-serine intermediate" evidence="5 6">
    <location>
        <position position="10"/>
    </location>
</feature>
<dbReference type="SUPFAM" id="SSF53041">
    <property type="entry name" value="Resolvase-like"/>
    <property type="match status" value="1"/>
</dbReference>
<dbReference type="CDD" id="cd03768">
    <property type="entry name" value="SR_ResInv"/>
    <property type="match status" value="1"/>
</dbReference>
<dbReference type="InterPro" id="IPR036162">
    <property type="entry name" value="Resolvase-like_N_sf"/>
</dbReference>
<reference evidence="10 11" key="1">
    <citation type="submission" date="2013-02" db="EMBL/GenBank/DDBJ databases">
        <title>The Genome Sequence of Enterococcus pallens BAA-351.</title>
        <authorList>
            <consortium name="The Broad Institute Genome Sequencing Platform"/>
            <consortium name="The Broad Institute Genome Sequencing Center for Infectious Disease"/>
            <person name="Earl A.M."/>
            <person name="Gilmore M.S."/>
            <person name="Lebreton F."/>
            <person name="Walker B."/>
            <person name="Young S.K."/>
            <person name="Zeng Q."/>
            <person name="Gargeya S."/>
            <person name="Fitzgerald M."/>
            <person name="Haas B."/>
            <person name="Abouelleil A."/>
            <person name="Alvarado L."/>
            <person name="Arachchi H.M."/>
            <person name="Berlin A.M."/>
            <person name="Chapman S.B."/>
            <person name="Dewar J."/>
            <person name="Goldberg J."/>
            <person name="Griggs A."/>
            <person name="Gujja S."/>
            <person name="Hansen M."/>
            <person name="Howarth C."/>
            <person name="Imamovic A."/>
            <person name="Larimer J."/>
            <person name="McCowan C."/>
            <person name="Murphy C."/>
            <person name="Neiman D."/>
            <person name="Pearson M."/>
            <person name="Priest M."/>
            <person name="Roberts A."/>
            <person name="Saif S."/>
            <person name="Shea T."/>
            <person name="Sisk P."/>
            <person name="Sykes S."/>
            <person name="Wortman J."/>
            <person name="Nusbaum C."/>
            <person name="Birren B."/>
        </authorList>
    </citation>
    <scope>NUCLEOTIDE SEQUENCE [LARGE SCALE GENOMIC DNA]</scope>
    <source>
        <strain evidence="10 11">ATCC BAA-351</strain>
    </source>
</reference>
<dbReference type="InterPro" id="IPR006118">
    <property type="entry name" value="Recombinase_CS"/>
</dbReference>
<dbReference type="Proteomes" id="UP000013782">
    <property type="component" value="Unassembled WGS sequence"/>
</dbReference>